<accession>A0A7K1V3M6</accession>
<gene>
    <name evidence="2" type="ORF">GPX89_28810</name>
</gene>
<name>A0A7K1V3M6_9NOCA</name>
<evidence type="ECO:0000313" key="2">
    <source>
        <dbReference type="EMBL" id="MVU81233.1"/>
    </source>
</evidence>
<dbReference type="EMBL" id="WRPP01000006">
    <property type="protein sequence ID" value="MVU81233.1"/>
    <property type="molecule type" value="Genomic_DNA"/>
</dbReference>
<keyword evidence="1" id="KW-0732">Signal</keyword>
<comment type="caution">
    <text evidence="2">The sequence shown here is derived from an EMBL/GenBank/DDBJ whole genome shotgun (WGS) entry which is preliminary data.</text>
</comment>
<evidence type="ECO:0000256" key="1">
    <source>
        <dbReference type="SAM" id="SignalP"/>
    </source>
</evidence>
<organism evidence="2 3">
    <name type="scientific">Nocardia terrae</name>
    <dbReference type="NCBI Taxonomy" id="2675851"/>
    <lineage>
        <taxon>Bacteria</taxon>
        <taxon>Bacillati</taxon>
        <taxon>Actinomycetota</taxon>
        <taxon>Actinomycetes</taxon>
        <taxon>Mycobacteriales</taxon>
        <taxon>Nocardiaceae</taxon>
        <taxon>Nocardia</taxon>
    </lineage>
</organism>
<dbReference type="AlphaFoldDB" id="A0A7K1V3M6"/>
<reference evidence="2 3" key="1">
    <citation type="submission" date="2019-12" db="EMBL/GenBank/DDBJ databases">
        <title>Nocardia sp. nov. ET3-3 isolated from soil.</title>
        <authorList>
            <person name="Kanchanasin P."/>
            <person name="Tanasupawat S."/>
            <person name="Yuki M."/>
            <person name="Kudo T."/>
        </authorList>
    </citation>
    <scope>NUCLEOTIDE SEQUENCE [LARGE SCALE GENOMIC DNA]</scope>
    <source>
        <strain evidence="2 3">ET3-3</strain>
    </source>
</reference>
<feature type="signal peptide" evidence="1">
    <location>
        <begin position="1"/>
        <end position="24"/>
    </location>
</feature>
<proteinExistence type="predicted"/>
<feature type="chain" id="PRO_5029685981" evidence="1">
    <location>
        <begin position="25"/>
        <end position="89"/>
    </location>
</feature>
<sequence length="89" mass="8092">MKIALGTVGLVAAGLFLAAPGANAEVPLQPIDIGVTGSGAGLTGSGAGSSSDNCGGGPTAGVSFGSVGVGSSVGGPYLDFGSVCVPLLG</sequence>
<protein>
    <submittedName>
        <fullName evidence="2">Uncharacterized protein</fullName>
    </submittedName>
</protein>
<evidence type="ECO:0000313" key="3">
    <source>
        <dbReference type="Proteomes" id="UP000466794"/>
    </source>
</evidence>
<keyword evidence="3" id="KW-1185">Reference proteome</keyword>
<dbReference type="Proteomes" id="UP000466794">
    <property type="component" value="Unassembled WGS sequence"/>
</dbReference>
<dbReference type="RefSeq" id="WP_157390847.1">
    <property type="nucleotide sequence ID" value="NZ_WRPP01000006.1"/>
</dbReference>